<name>A0AAV9F7B4_ACOCL</name>
<keyword evidence="3" id="KW-1185">Reference proteome</keyword>
<gene>
    <name evidence="2" type="ORF">QJS10_CPA03g00021</name>
</gene>
<evidence type="ECO:0000313" key="2">
    <source>
        <dbReference type="EMBL" id="KAK1321574.1"/>
    </source>
</evidence>
<protein>
    <recommendedName>
        <fullName evidence="4">Late embryogenesis abundant protein LEA-2 subgroup domain-containing protein</fullName>
    </recommendedName>
</protein>
<keyword evidence="1" id="KW-0472">Membrane</keyword>
<dbReference type="AlphaFoldDB" id="A0AAV9F7B4"/>
<dbReference type="EMBL" id="JAUJYO010000003">
    <property type="protein sequence ID" value="KAK1321574.1"/>
    <property type="molecule type" value="Genomic_DNA"/>
</dbReference>
<evidence type="ECO:0008006" key="4">
    <source>
        <dbReference type="Google" id="ProtNLM"/>
    </source>
</evidence>
<comment type="caution">
    <text evidence="2">The sequence shown here is derived from an EMBL/GenBank/DDBJ whole genome shotgun (WGS) entry which is preliminary data.</text>
</comment>
<reference evidence="2" key="1">
    <citation type="journal article" date="2023" name="Nat. Commun.">
        <title>Diploid and tetraploid genomes of Acorus and the evolution of monocots.</title>
        <authorList>
            <person name="Ma L."/>
            <person name="Liu K.W."/>
            <person name="Li Z."/>
            <person name="Hsiao Y.Y."/>
            <person name="Qi Y."/>
            <person name="Fu T."/>
            <person name="Tang G.D."/>
            <person name="Zhang D."/>
            <person name="Sun W.H."/>
            <person name="Liu D.K."/>
            <person name="Li Y."/>
            <person name="Chen G.Z."/>
            <person name="Liu X.D."/>
            <person name="Liao X.Y."/>
            <person name="Jiang Y.T."/>
            <person name="Yu X."/>
            <person name="Hao Y."/>
            <person name="Huang J."/>
            <person name="Zhao X.W."/>
            <person name="Ke S."/>
            <person name="Chen Y.Y."/>
            <person name="Wu W.L."/>
            <person name="Hsu J.L."/>
            <person name="Lin Y.F."/>
            <person name="Huang M.D."/>
            <person name="Li C.Y."/>
            <person name="Huang L."/>
            <person name="Wang Z.W."/>
            <person name="Zhao X."/>
            <person name="Zhong W.Y."/>
            <person name="Peng D.H."/>
            <person name="Ahmad S."/>
            <person name="Lan S."/>
            <person name="Zhang J.S."/>
            <person name="Tsai W.C."/>
            <person name="Van de Peer Y."/>
            <person name="Liu Z.J."/>
        </authorList>
    </citation>
    <scope>NUCLEOTIDE SEQUENCE</scope>
    <source>
        <strain evidence="2">CP</strain>
    </source>
</reference>
<keyword evidence="1" id="KW-0812">Transmembrane</keyword>
<evidence type="ECO:0000256" key="1">
    <source>
        <dbReference type="SAM" id="Phobius"/>
    </source>
</evidence>
<keyword evidence="1" id="KW-1133">Transmembrane helix</keyword>
<feature type="transmembrane region" description="Helical" evidence="1">
    <location>
        <begin position="20"/>
        <end position="44"/>
    </location>
</feature>
<reference evidence="2" key="2">
    <citation type="submission" date="2023-06" db="EMBL/GenBank/DDBJ databases">
        <authorList>
            <person name="Ma L."/>
            <person name="Liu K.-W."/>
            <person name="Li Z."/>
            <person name="Hsiao Y.-Y."/>
            <person name="Qi Y."/>
            <person name="Fu T."/>
            <person name="Tang G."/>
            <person name="Zhang D."/>
            <person name="Sun W.-H."/>
            <person name="Liu D.-K."/>
            <person name="Li Y."/>
            <person name="Chen G.-Z."/>
            <person name="Liu X.-D."/>
            <person name="Liao X.-Y."/>
            <person name="Jiang Y.-T."/>
            <person name="Yu X."/>
            <person name="Hao Y."/>
            <person name="Huang J."/>
            <person name="Zhao X.-W."/>
            <person name="Ke S."/>
            <person name="Chen Y.-Y."/>
            <person name="Wu W.-L."/>
            <person name="Hsu J.-L."/>
            <person name="Lin Y.-F."/>
            <person name="Huang M.-D."/>
            <person name="Li C.-Y."/>
            <person name="Huang L."/>
            <person name="Wang Z.-W."/>
            <person name="Zhao X."/>
            <person name="Zhong W.-Y."/>
            <person name="Peng D.-H."/>
            <person name="Ahmad S."/>
            <person name="Lan S."/>
            <person name="Zhang J.-S."/>
            <person name="Tsai W.-C."/>
            <person name="Van De Peer Y."/>
            <person name="Liu Z.-J."/>
        </authorList>
    </citation>
    <scope>NUCLEOTIDE SEQUENCE</scope>
    <source>
        <strain evidence="2">CP</strain>
        <tissue evidence="2">Leaves</tissue>
    </source>
</reference>
<accession>A0AAV9F7B4</accession>
<sequence length="115" mass="12869">MTEEEEEGTKPNPLRRHRRLCVFLILLLLLTLFIICLILALTLFKPKDPDTRAGSLATDVLSGGVGFDINTRLPGRVNFLGIIKRQAVAVTECHIVVGFPRLKVQSQECKSRTKI</sequence>
<evidence type="ECO:0000313" key="3">
    <source>
        <dbReference type="Proteomes" id="UP001180020"/>
    </source>
</evidence>
<organism evidence="2 3">
    <name type="scientific">Acorus calamus</name>
    <name type="common">Sweet flag</name>
    <dbReference type="NCBI Taxonomy" id="4465"/>
    <lineage>
        <taxon>Eukaryota</taxon>
        <taxon>Viridiplantae</taxon>
        <taxon>Streptophyta</taxon>
        <taxon>Embryophyta</taxon>
        <taxon>Tracheophyta</taxon>
        <taxon>Spermatophyta</taxon>
        <taxon>Magnoliopsida</taxon>
        <taxon>Liliopsida</taxon>
        <taxon>Acoraceae</taxon>
        <taxon>Acorus</taxon>
    </lineage>
</organism>
<dbReference type="Proteomes" id="UP001180020">
    <property type="component" value="Unassembled WGS sequence"/>
</dbReference>
<proteinExistence type="predicted"/>